<dbReference type="RefSeq" id="WP_208086946.1">
    <property type="nucleotide sequence ID" value="NZ_CP086136.1"/>
</dbReference>
<name>A0A939M901_9BRAD</name>
<dbReference type="GO" id="GO:0032259">
    <property type="term" value="P:methylation"/>
    <property type="evidence" value="ECO:0007669"/>
    <property type="project" value="UniProtKB-KW"/>
</dbReference>
<sequence>MTAPLFAGIGGHQTPRRGRTDVWLTPPWLLEMLGGWQAFDLDPCAAVDQPWRTARQHYTVNENGLLLPWFGEVWCNPPYSRALLSRFMARMAEHGRGIALIFARTETATFFRHVWDRATALLFWRGRIDFLTPDGTPQERADGKAANSGAPSVLCAYGDRAAETLAELDASHGQFVPLRLPRSVVALALAPTWREAIGAWLRRQRGPVALADIYRAFAGHPKTAGNPNYQAKIRQVLQEGAGVRVSRGQWSAA</sequence>
<keyword evidence="1" id="KW-0489">Methyltransferase</keyword>
<dbReference type="GO" id="GO:0003677">
    <property type="term" value="F:DNA binding"/>
    <property type="evidence" value="ECO:0007669"/>
    <property type="project" value="InterPro"/>
</dbReference>
<evidence type="ECO:0000313" key="1">
    <source>
        <dbReference type="EMBL" id="MBO1864988.1"/>
    </source>
</evidence>
<dbReference type="KEGG" id="bban:J4G43_028095"/>
<dbReference type="InterPro" id="IPR008593">
    <property type="entry name" value="Dam_MeTrfase"/>
</dbReference>
<dbReference type="EMBL" id="JAGEMI010000001">
    <property type="protein sequence ID" value="MBO1864988.1"/>
    <property type="molecule type" value="Genomic_DNA"/>
</dbReference>
<reference evidence="1" key="1">
    <citation type="submission" date="2021-03" db="EMBL/GenBank/DDBJ databases">
        <title>Whole Genome Sequence of Bradyrhizobium sp. Strain 144S4.</title>
        <authorList>
            <person name="Bromfield E.S.P."/>
            <person name="Cloutier S."/>
        </authorList>
    </citation>
    <scope>NUCLEOTIDE SEQUENCE [LARGE SCALE GENOMIC DNA]</scope>
    <source>
        <strain evidence="1">144S4</strain>
    </source>
</reference>
<dbReference type="Pfam" id="PF05869">
    <property type="entry name" value="Dam"/>
    <property type="match status" value="1"/>
</dbReference>
<proteinExistence type="predicted"/>
<protein>
    <submittedName>
        <fullName evidence="1">Adenine methyltransferase</fullName>
    </submittedName>
    <submittedName>
        <fullName evidence="2">Phage N-6-adenine-methyltransferase</fullName>
    </submittedName>
</protein>
<evidence type="ECO:0000313" key="3">
    <source>
        <dbReference type="Proteomes" id="UP000664702"/>
    </source>
</evidence>
<evidence type="ECO:0000313" key="2">
    <source>
        <dbReference type="EMBL" id="UEM08622.1"/>
    </source>
</evidence>
<reference evidence="2 3" key="2">
    <citation type="journal article" date="2022" name="Int. J. Syst. Evol. Microbiol.">
        <title>Strains of Bradyrhizobium barranii sp. nov. associated with legumes native to Canada are symbionts of soybeans and belong to different subspecies (subsp. barranii subsp. nov. and subsp. apii subsp. nov.) and symbiovars (sv. glycinearum and sv. septentrionale).</title>
        <authorList>
            <person name="Bromfield E.S.P."/>
            <person name="Cloutier S."/>
            <person name="Wasai-Hara S."/>
            <person name="Minamisawa K."/>
        </authorList>
    </citation>
    <scope>NUCLEOTIDE SEQUENCE [LARGE SCALE GENOMIC DNA]</scope>
    <source>
        <strain evidence="2 3">144S4</strain>
    </source>
</reference>
<dbReference type="GO" id="GO:0009307">
    <property type="term" value="P:DNA restriction-modification system"/>
    <property type="evidence" value="ECO:0007669"/>
    <property type="project" value="InterPro"/>
</dbReference>
<accession>A0A939M901</accession>
<dbReference type="GO" id="GO:0009007">
    <property type="term" value="F:site-specific DNA-methyltransferase (adenine-specific) activity"/>
    <property type="evidence" value="ECO:0007669"/>
    <property type="project" value="InterPro"/>
</dbReference>
<dbReference type="Proteomes" id="UP000664702">
    <property type="component" value="Chromosome"/>
</dbReference>
<dbReference type="AlphaFoldDB" id="A0A939M901"/>
<organism evidence="1">
    <name type="scientific">Bradyrhizobium barranii subsp. barranii</name>
    <dbReference type="NCBI Taxonomy" id="2823807"/>
    <lineage>
        <taxon>Bacteria</taxon>
        <taxon>Pseudomonadati</taxon>
        <taxon>Pseudomonadota</taxon>
        <taxon>Alphaproteobacteria</taxon>
        <taxon>Hyphomicrobiales</taxon>
        <taxon>Nitrobacteraceae</taxon>
        <taxon>Bradyrhizobium</taxon>
        <taxon>Bradyrhizobium barranii</taxon>
    </lineage>
</organism>
<keyword evidence="1" id="KW-0808">Transferase</keyword>
<dbReference type="EMBL" id="CP086136">
    <property type="protein sequence ID" value="UEM08622.1"/>
    <property type="molecule type" value="Genomic_DNA"/>
</dbReference>
<gene>
    <name evidence="2" type="ORF">J4G43_028095</name>
    <name evidence="1" type="ORF">J4G43_30085</name>
</gene>